<dbReference type="EMBL" id="FODE01000047">
    <property type="protein sequence ID" value="SEO21901.1"/>
    <property type="molecule type" value="Genomic_DNA"/>
</dbReference>
<dbReference type="GO" id="GO:0008360">
    <property type="term" value="P:regulation of cell shape"/>
    <property type="evidence" value="ECO:0007669"/>
    <property type="project" value="UniProtKB-UniRule"/>
</dbReference>
<evidence type="ECO:0000256" key="2">
    <source>
        <dbReference type="ARBA" id="ARBA00005992"/>
    </source>
</evidence>
<feature type="active site" description="Proton donor/acceptor" evidence="9">
    <location>
        <position position="193"/>
    </location>
</feature>
<dbReference type="Gene3D" id="2.40.440.10">
    <property type="entry name" value="L,D-transpeptidase catalytic domain-like"/>
    <property type="match status" value="1"/>
</dbReference>
<dbReference type="GO" id="GO:0016757">
    <property type="term" value="F:glycosyltransferase activity"/>
    <property type="evidence" value="ECO:0007669"/>
    <property type="project" value="UniProtKB-KW"/>
</dbReference>
<evidence type="ECO:0000256" key="4">
    <source>
        <dbReference type="ARBA" id="ARBA00022679"/>
    </source>
</evidence>
<keyword evidence="13" id="KW-1185">Reference proteome</keyword>
<proteinExistence type="inferred from homology"/>
<reference evidence="12 13" key="1">
    <citation type="submission" date="2016-10" db="EMBL/GenBank/DDBJ databases">
        <authorList>
            <person name="de Groot N.N."/>
        </authorList>
    </citation>
    <scope>NUCLEOTIDE SEQUENCE [LARGE SCALE GENOMIC DNA]</scope>
    <source>
        <strain evidence="12 13">DSM 8512</strain>
    </source>
</reference>
<dbReference type="AlphaFoldDB" id="A0A1H8MWW8"/>
<evidence type="ECO:0000313" key="12">
    <source>
        <dbReference type="EMBL" id="SEO21901.1"/>
    </source>
</evidence>
<evidence type="ECO:0000313" key="13">
    <source>
        <dbReference type="Proteomes" id="UP000199054"/>
    </source>
</evidence>
<dbReference type="InterPro" id="IPR006311">
    <property type="entry name" value="TAT_signal"/>
</dbReference>
<dbReference type="CDD" id="cd16913">
    <property type="entry name" value="YkuD_like"/>
    <property type="match status" value="1"/>
</dbReference>
<feature type="region of interest" description="Disordered" evidence="10">
    <location>
        <begin position="140"/>
        <end position="171"/>
    </location>
</feature>
<feature type="compositionally biased region" description="Basic and acidic residues" evidence="10">
    <location>
        <begin position="140"/>
        <end position="149"/>
    </location>
</feature>
<dbReference type="UniPathway" id="UPA00219"/>
<dbReference type="OrthoDB" id="9795305at2"/>
<dbReference type="Proteomes" id="UP000199054">
    <property type="component" value="Unassembled WGS sequence"/>
</dbReference>
<keyword evidence="5" id="KW-0378">Hydrolase</keyword>
<feature type="domain" description="L,D-TPase catalytic" evidence="11">
    <location>
        <begin position="101"/>
        <end position="233"/>
    </location>
</feature>
<comment type="similarity">
    <text evidence="2">Belongs to the YkuD family.</text>
</comment>
<gene>
    <name evidence="12" type="ORF">SAMN04489859_104712</name>
</gene>
<accession>A0A1H8MWW8</accession>
<dbReference type="SUPFAM" id="SSF141523">
    <property type="entry name" value="L,D-transpeptidase catalytic domain-like"/>
    <property type="match status" value="1"/>
</dbReference>
<sequence>MDQSCHPRLSGPRKQADASGGGTGRRAFLGGLLAGGLALPRIASAQAVDPTIGHALYGASAAGQAPDMSVDQINPAQDARRNISSFRGLDWRDFYPTPGKGVILADVTSRTLHFWSGDENTYLVFPSSIPVSEELTKRGKTEVVRKAERPSWTPTPSMRERDPTLPQRVEGGAADNPLGVYALYLSWPAYLIHGTHNTRKIGRKSSSGCYGLYNEHIARLYPLVEVGTQVTIF</sequence>
<evidence type="ECO:0000259" key="11">
    <source>
        <dbReference type="PROSITE" id="PS52029"/>
    </source>
</evidence>
<dbReference type="Pfam" id="PF03734">
    <property type="entry name" value="YkuD"/>
    <property type="match status" value="1"/>
</dbReference>
<comment type="pathway">
    <text evidence="1 9">Cell wall biogenesis; peptidoglycan biosynthesis.</text>
</comment>
<keyword evidence="8 9" id="KW-0961">Cell wall biogenesis/degradation</keyword>
<dbReference type="GO" id="GO:0018104">
    <property type="term" value="P:peptidoglycan-protein cross-linking"/>
    <property type="evidence" value="ECO:0007669"/>
    <property type="project" value="TreeGrafter"/>
</dbReference>
<dbReference type="InterPro" id="IPR038063">
    <property type="entry name" value="Transpep_catalytic_dom"/>
</dbReference>
<evidence type="ECO:0000256" key="10">
    <source>
        <dbReference type="SAM" id="MobiDB-lite"/>
    </source>
</evidence>
<dbReference type="STRING" id="34002.SAMN04489859_104712"/>
<evidence type="ECO:0000256" key="1">
    <source>
        <dbReference type="ARBA" id="ARBA00004752"/>
    </source>
</evidence>
<evidence type="ECO:0000256" key="3">
    <source>
        <dbReference type="ARBA" id="ARBA00022676"/>
    </source>
</evidence>
<dbReference type="GO" id="GO:0071972">
    <property type="term" value="F:peptidoglycan L,D-transpeptidase activity"/>
    <property type="evidence" value="ECO:0007669"/>
    <property type="project" value="TreeGrafter"/>
</dbReference>
<dbReference type="PANTHER" id="PTHR30582">
    <property type="entry name" value="L,D-TRANSPEPTIDASE"/>
    <property type="match status" value="1"/>
</dbReference>
<keyword evidence="4" id="KW-0808">Transferase</keyword>
<keyword evidence="6 9" id="KW-0133">Cell shape</keyword>
<dbReference type="InterPro" id="IPR050979">
    <property type="entry name" value="LD-transpeptidase"/>
</dbReference>
<dbReference type="PROSITE" id="PS52029">
    <property type="entry name" value="LD_TPASE"/>
    <property type="match status" value="1"/>
</dbReference>
<evidence type="ECO:0000256" key="8">
    <source>
        <dbReference type="ARBA" id="ARBA00023316"/>
    </source>
</evidence>
<feature type="active site" description="Nucleophile" evidence="9">
    <location>
        <position position="209"/>
    </location>
</feature>
<dbReference type="PANTHER" id="PTHR30582:SF24">
    <property type="entry name" value="L,D-TRANSPEPTIDASE ERFK_SRFK-RELATED"/>
    <property type="match status" value="1"/>
</dbReference>
<evidence type="ECO:0000256" key="5">
    <source>
        <dbReference type="ARBA" id="ARBA00022801"/>
    </source>
</evidence>
<evidence type="ECO:0000256" key="9">
    <source>
        <dbReference type="PROSITE-ProRule" id="PRU01373"/>
    </source>
</evidence>
<name>A0A1H8MWW8_9RHOB</name>
<evidence type="ECO:0000256" key="7">
    <source>
        <dbReference type="ARBA" id="ARBA00022984"/>
    </source>
</evidence>
<dbReference type="GO" id="GO:0071555">
    <property type="term" value="P:cell wall organization"/>
    <property type="evidence" value="ECO:0007669"/>
    <property type="project" value="UniProtKB-UniRule"/>
</dbReference>
<feature type="region of interest" description="Disordered" evidence="10">
    <location>
        <begin position="1"/>
        <end position="22"/>
    </location>
</feature>
<keyword evidence="7 9" id="KW-0573">Peptidoglycan synthesis</keyword>
<organism evidence="12 13">
    <name type="scientific">Paracoccus alcaliphilus</name>
    <dbReference type="NCBI Taxonomy" id="34002"/>
    <lineage>
        <taxon>Bacteria</taxon>
        <taxon>Pseudomonadati</taxon>
        <taxon>Pseudomonadota</taxon>
        <taxon>Alphaproteobacteria</taxon>
        <taxon>Rhodobacterales</taxon>
        <taxon>Paracoccaceae</taxon>
        <taxon>Paracoccus</taxon>
    </lineage>
</organism>
<dbReference type="InterPro" id="IPR005490">
    <property type="entry name" value="LD_TPept_cat_dom"/>
</dbReference>
<evidence type="ECO:0000256" key="6">
    <source>
        <dbReference type="ARBA" id="ARBA00022960"/>
    </source>
</evidence>
<keyword evidence="12" id="KW-0449">Lipoprotein</keyword>
<dbReference type="GO" id="GO:0005576">
    <property type="term" value="C:extracellular region"/>
    <property type="evidence" value="ECO:0007669"/>
    <property type="project" value="TreeGrafter"/>
</dbReference>
<protein>
    <submittedName>
        <fullName evidence="12">Lipoprotein-anchoring transpeptidase ErfK/SrfK</fullName>
    </submittedName>
</protein>
<dbReference type="RefSeq" id="WP_090616952.1">
    <property type="nucleotide sequence ID" value="NZ_CP067124.1"/>
</dbReference>
<keyword evidence="3" id="KW-0328">Glycosyltransferase</keyword>
<dbReference type="PROSITE" id="PS51318">
    <property type="entry name" value="TAT"/>
    <property type="match status" value="1"/>
</dbReference>